<evidence type="ECO:0000256" key="3">
    <source>
        <dbReference type="ARBA" id="ARBA00022630"/>
    </source>
</evidence>
<feature type="transmembrane region" description="Helical" evidence="9">
    <location>
        <begin position="333"/>
        <end position="351"/>
    </location>
</feature>
<keyword evidence="5 9" id="KW-0812">Transmembrane</keyword>
<evidence type="ECO:0000313" key="10">
    <source>
        <dbReference type="EMBL" id="XDU66491.1"/>
    </source>
</evidence>
<dbReference type="RefSeq" id="WP_369710831.1">
    <property type="nucleotide sequence ID" value="NZ_CP165644.1"/>
</dbReference>
<name>A0AB39VF25_9FUSO</name>
<evidence type="ECO:0000256" key="1">
    <source>
        <dbReference type="ARBA" id="ARBA00022448"/>
    </source>
</evidence>
<reference evidence="10" key="1">
    <citation type="submission" date="2024-07" db="EMBL/GenBank/DDBJ databases">
        <authorList>
            <person name="Li X.-J."/>
            <person name="Wang X."/>
        </authorList>
    </citation>
    <scope>NUCLEOTIDE SEQUENCE</scope>
    <source>
        <strain evidence="10">HSP-334</strain>
    </source>
</reference>
<feature type="transmembrane region" description="Helical" evidence="9">
    <location>
        <begin position="44"/>
        <end position="65"/>
    </location>
</feature>
<dbReference type="EMBL" id="CP165644">
    <property type="protein sequence ID" value="XDU66491.1"/>
    <property type="molecule type" value="Genomic_DNA"/>
</dbReference>
<feature type="transmembrane region" description="Helical" evidence="9">
    <location>
        <begin position="179"/>
        <end position="197"/>
    </location>
</feature>
<evidence type="ECO:0000256" key="6">
    <source>
        <dbReference type="ARBA" id="ARBA00022967"/>
    </source>
</evidence>
<feature type="transmembrane region" description="Helical" evidence="9">
    <location>
        <begin position="308"/>
        <end position="327"/>
    </location>
</feature>
<evidence type="ECO:0000256" key="8">
    <source>
        <dbReference type="ARBA" id="ARBA00023136"/>
    </source>
</evidence>
<dbReference type="AlphaFoldDB" id="A0AB39VF25"/>
<feature type="transmembrane region" description="Helical" evidence="9">
    <location>
        <begin position="94"/>
        <end position="112"/>
    </location>
</feature>
<gene>
    <name evidence="10" type="ORF">AB8B22_08765</name>
</gene>
<feature type="transmembrane region" description="Helical" evidence="9">
    <location>
        <begin position="124"/>
        <end position="144"/>
    </location>
</feature>
<evidence type="ECO:0000256" key="7">
    <source>
        <dbReference type="ARBA" id="ARBA00022989"/>
    </source>
</evidence>
<feature type="transmembrane region" description="Helical" evidence="9">
    <location>
        <begin position="20"/>
        <end position="38"/>
    </location>
</feature>
<proteinExistence type="predicted"/>
<dbReference type="InterPro" id="IPR004338">
    <property type="entry name" value="NqrB/RnfD"/>
</dbReference>
<dbReference type="PANTHER" id="PTHR30578:SF0">
    <property type="entry name" value="ION-TRANSLOCATING OXIDOREDUCTASE COMPLEX SUBUNIT D"/>
    <property type="match status" value="1"/>
</dbReference>
<keyword evidence="7 9" id="KW-1133">Transmembrane helix</keyword>
<feature type="transmembrane region" description="Helical" evidence="9">
    <location>
        <begin position="209"/>
        <end position="232"/>
    </location>
</feature>
<evidence type="ECO:0000256" key="9">
    <source>
        <dbReference type="SAM" id="Phobius"/>
    </source>
</evidence>
<dbReference type="Pfam" id="PF03116">
    <property type="entry name" value="NQR2_RnfD_RnfE"/>
    <property type="match status" value="1"/>
</dbReference>
<keyword evidence="2" id="KW-0597">Phosphoprotein</keyword>
<evidence type="ECO:0000256" key="4">
    <source>
        <dbReference type="ARBA" id="ARBA00022643"/>
    </source>
</evidence>
<dbReference type="GO" id="GO:0055085">
    <property type="term" value="P:transmembrane transport"/>
    <property type="evidence" value="ECO:0007669"/>
    <property type="project" value="InterPro"/>
</dbReference>
<keyword evidence="4" id="KW-0288">FMN</keyword>
<keyword evidence="3" id="KW-0285">Flavoprotein</keyword>
<dbReference type="PANTHER" id="PTHR30578">
    <property type="entry name" value="ELECTRON TRANSPORT COMPLEX PROTEIN RNFD"/>
    <property type="match status" value="1"/>
</dbReference>
<organism evidence="10">
    <name type="scientific">Leptotrichia rugosa</name>
    <dbReference type="NCBI Taxonomy" id="3239302"/>
    <lineage>
        <taxon>Bacteria</taxon>
        <taxon>Fusobacteriati</taxon>
        <taxon>Fusobacteriota</taxon>
        <taxon>Fusobacteriia</taxon>
        <taxon>Fusobacteriales</taxon>
        <taxon>Leptotrichiaceae</taxon>
        <taxon>Leptotrichia</taxon>
    </lineage>
</organism>
<keyword evidence="6" id="KW-1278">Translocase</keyword>
<protein>
    <submittedName>
        <fullName evidence="10">RnfABCDGE type electron transport complex subunit D</fullName>
    </submittedName>
</protein>
<accession>A0AB39VF25</accession>
<feature type="transmembrane region" description="Helical" evidence="9">
    <location>
        <begin position="72"/>
        <end position="88"/>
    </location>
</feature>
<dbReference type="GO" id="GO:0005886">
    <property type="term" value="C:plasma membrane"/>
    <property type="evidence" value="ECO:0007669"/>
    <property type="project" value="TreeGrafter"/>
</dbReference>
<evidence type="ECO:0000256" key="5">
    <source>
        <dbReference type="ARBA" id="ARBA00022692"/>
    </source>
</evidence>
<keyword evidence="1" id="KW-0813">Transport</keyword>
<evidence type="ECO:0000256" key="2">
    <source>
        <dbReference type="ARBA" id="ARBA00022553"/>
    </source>
</evidence>
<keyword evidence="8 9" id="KW-0472">Membrane</keyword>
<dbReference type="KEGG" id="lrug:AB8B22_08765"/>
<sequence length="356" mass="39974">MELKNSYTPYIRTRDDIKAVMFDVILALTPAILLSLLVYGLSSFLIMVICVLSAVLTEIVFSKIFFNEITSIKNLSAIVTGILLAFILAPYTPIYVAAFGAAMAIIFGKLIFGGIGKNRLNPAVVGREFMTVFFPLVMTSPAIWSGNSLNISELKIFSFINNNDFTNYLDKMLLNPTGALGEVSVLALIVGGIYLLIKNRISWHIPAALFSTVFIVSLFIKEIEISMGGLMLTGIFMATDMPTSPTYSFGKFYYGMMMGLTMAIFWKLGIQFETLSYSIIVLNIFSKMINKVFRPVVFGYKLNLIKKIFEVLKISVLILLFDVLWAFLHRFELIPYIVFIYIFVISIKLIASKKIK</sequence>